<dbReference type="AlphaFoldDB" id="A0A1M7G8C5"/>
<dbReference type="Pfam" id="PF01494">
    <property type="entry name" value="FAD_binding_3"/>
    <property type="match status" value="1"/>
</dbReference>
<dbReference type="PANTHER" id="PTHR42685">
    <property type="entry name" value="GERANYLGERANYL DIPHOSPHATE REDUCTASE"/>
    <property type="match status" value="1"/>
</dbReference>
<dbReference type="Proteomes" id="UP000184280">
    <property type="component" value="Unassembled WGS sequence"/>
</dbReference>
<evidence type="ECO:0000313" key="3">
    <source>
        <dbReference type="Proteomes" id="UP000184280"/>
    </source>
</evidence>
<name>A0A1M7G8C5_XYLRU</name>
<reference evidence="2 3" key="1">
    <citation type="submission" date="2016-11" db="EMBL/GenBank/DDBJ databases">
        <authorList>
            <person name="Jaros S."/>
            <person name="Januszkiewicz K."/>
            <person name="Wedrychowicz H."/>
        </authorList>
    </citation>
    <scope>NUCLEOTIDE SEQUENCE [LARGE SCALE GENOMIC DNA]</scope>
    <source>
        <strain evidence="2 3">BPI-34</strain>
    </source>
</reference>
<evidence type="ECO:0000313" key="2">
    <source>
        <dbReference type="EMBL" id="SHM12119.1"/>
    </source>
</evidence>
<dbReference type="SUPFAM" id="SSF51905">
    <property type="entry name" value="FAD/NAD(P)-binding domain"/>
    <property type="match status" value="1"/>
</dbReference>
<gene>
    <name evidence="2" type="ORF">SAMN04488494_1375</name>
</gene>
<dbReference type="InterPro" id="IPR036188">
    <property type="entry name" value="FAD/NAD-bd_sf"/>
</dbReference>
<dbReference type="RefSeq" id="WP_073043911.1">
    <property type="nucleotide sequence ID" value="NZ_FRCJ01000002.1"/>
</dbReference>
<organism evidence="2 3">
    <name type="scientific">Xylanibacter ruminicola</name>
    <name type="common">Prevotella ruminicola</name>
    <dbReference type="NCBI Taxonomy" id="839"/>
    <lineage>
        <taxon>Bacteria</taxon>
        <taxon>Pseudomonadati</taxon>
        <taxon>Bacteroidota</taxon>
        <taxon>Bacteroidia</taxon>
        <taxon>Bacteroidales</taxon>
        <taxon>Prevotellaceae</taxon>
        <taxon>Xylanibacter</taxon>
    </lineage>
</organism>
<dbReference type="PRINTS" id="PR00420">
    <property type="entry name" value="RNGMNOXGNASE"/>
</dbReference>
<dbReference type="InterPro" id="IPR050407">
    <property type="entry name" value="Geranylgeranyl_reductase"/>
</dbReference>
<sequence length="350" mass="39797">MENKRHIDVLIIGAGPAGSVCGSLLKQAGVECLIVDQATFPRDKVCGGGLTVKAWRLLDMLLPGIQYNYRPITRMRCQFENDAVCEFQAEYPIRMTRRKDFDYSLLQYYLDHGGELMKGSFARFDQQADGQVLVTLKSGEQISCRYLVAADGSNSQIRQQIHGDSKLRAMFLEQFDEGKESDDVFVHFSNNYRPGVFYKFSSVGRDMYGYASVETNDDMPRHKAGFKQALTKFGVPVGRICGAYIQLDTVPHTADNVILIGDAGGFANKLTGEGLYDAFKTAANAKRAIVEGRSFSETNKEEFRKMEHQKKVYEFFFSPIGWRLLRWALRCPRIIKWLFDAKMKRETFRA</sequence>
<protein>
    <submittedName>
        <fullName evidence="2">Dehydrogenase (Flavoprotein)</fullName>
    </submittedName>
</protein>
<proteinExistence type="predicted"/>
<dbReference type="InterPro" id="IPR002938">
    <property type="entry name" value="FAD-bd"/>
</dbReference>
<dbReference type="PANTHER" id="PTHR42685:SF22">
    <property type="entry name" value="CONDITIONED MEDIUM FACTOR RECEPTOR 1"/>
    <property type="match status" value="1"/>
</dbReference>
<feature type="domain" description="FAD-binding" evidence="1">
    <location>
        <begin position="7"/>
        <end position="162"/>
    </location>
</feature>
<evidence type="ECO:0000259" key="1">
    <source>
        <dbReference type="Pfam" id="PF01494"/>
    </source>
</evidence>
<dbReference type="EMBL" id="FRCJ01000002">
    <property type="protein sequence ID" value="SHM12119.1"/>
    <property type="molecule type" value="Genomic_DNA"/>
</dbReference>
<dbReference type="GO" id="GO:0071949">
    <property type="term" value="F:FAD binding"/>
    <property type="evidence" value="ECO:0007669"/>
    <property type="project" value="InterPro"/>
</dbReference>
<dbReference type="Gene3D" id="3.50.50.60">
    <property type="entry name" value="FAD/NAD(P)-binding domain"/>
    <property type="match status" value="1"/>
</dbReference>
<accession>A0A1M7G8C5</accession>
<dbReference type="OrthoDB" id="9766816at2"/>